<keyword evidence="2 3" id="KW-0472">Membrane</keyword>
<sequence>MNKRNITPAIFAVAVLVSACSSMPKTTTLLDQTRGDYVVAEGNPSVARYAPLELKQAGEALAKANASARDDDSSADIDKLAYIAKQRIALTQEVAKQKSAEADVANSGKERDQLRLNQRTNEANQAKANAEQSWQMAQVAQNDAAIAQRDAAAAQRKTQEAQLNTQDAQARAAKLEAQLAELAAKKTERGLVITLGDVLFGTDLSRLNAEGMRTAQKLADVLTQNPMRTVLVEGFADSTGASAYNQELSERRATAVQSALLEMGIARDRVAVRGYGEAFPIAANTSEQTRQLNRRVEIVVSDDSGMISKR</sequence>
<dbReference type="PROSITE" id="PS51257">
    <property type="entry name" value="PROKAR_LIPOPROTEIN"/>
    <property type="match status" value="1"/>
</dbReference>
<comment type="subcellular location">
    <subcellularLocation>
        <location evidence="1">Cell outer membrane</location>
    </subcellularLocation>
</comment>
<feature type="coiled-coil region" evidence="4">
    <location>
        <begin position="137"/>
        <end position="185"/>
    </location>
</feature>
<feature type="signal peptide" evidence="6">
    <location>
        <begin position="1"/>
        <end position="24"/>
    </location>
</feature>
<evidence type="ECO:0000256" key="6">
    <source>
        <dbReference type="SAM" id="SignalP"/>
    </source>
</evidence>
<evidence type="ECO:0000313" key="8">
    <source>
        <dbReference type="EMBL" id="MET7013947.1"/>
    </source>
</evidence>
<organism evidence="8 9">
    <name type="scientific">Uliginosibacterium flavum</name>
    <dbReference type="NCBI Taxonomy" id="1396831"/>
    <lineage>
        <taxon>Bacteria</taxon>
        <taxon>Pseudomonadati</taxon>
        <taxon>Pseudomonadota</taxon>
        <taxon>Betaproteobacteria</taxon>
        <taxon>Rhodocyclales</taxon>
        <taxon>Zoogloeaceae</taxon>
        <taxon>Uliginosibacterium</taxon>
    </lineage>
</organism>
<dbReference type="Gene3D" id="3.30.1330.60">
    <property type="entry name" value="OmpA-like domain"/>
    <property type="match status" value="1"/>
</dbReference>
<name>A0ABV2TLN5_9RHOO</name>
<dbReference type="PANTHER" id="PTHR30329:SF20">
    <property type="entry name" value="EXPORTED PROTEIN"/>
    <property type="match status" value="1"/>
</dbReference>
<keyword evidence="4" id="KW-0175">Coiled coil</keyword>
<dbReference type="RefSeq" id="WP_354600409.1">
    <property type="nucleotide sequence ID" value="NZ_JBEWZI010000006.1"/>
</dbReference>
<dbReference type="InterPro" id="IPR006664">
    <property type="entry name" value="OMP_bac"/>
</dbReference>
<feature type="compositionally biased region" description="Low complexity" evidence="5">
    <location>
        <begin position="121"/>
        <end position="132"/>
    </location>
</feature>
<evidence type="ECO:0000256" key="2">
    <source>
        <dbReference type="ARBA" id="ARBA00023136"/>
    </source>
</evidence>
<dbReference type="InterPro" id="IPR006665">
    <property type="entry name" value="OmpA-like"/>
</dbReference>
<reference evidence="8 9" key="1">
    <citation type="submission" date="2024-07" db="EMBL/GenBank/DDBJ databases">
        <title>Uliginosibacterium flavum JJ3220;KACC:17644.</title>
        <authorList>
            <person name="Kim M.K."/>
        </authorList>
    </citation>
    <scope>NUCLEOTIDE SEQUENCE [LARGE SCALE GENOMIC DNA]</scope>
    <source>
        <strain evidence="8 9">KACC:17644</strain>
    </source>
</reference>
<dbReference type="PROSITE" id="PS51123">
    <property type="entry name" value="OMPA_2"/>
    <property type="match status" value="1"/>
</dbReference>
<feature type="domain" description="OmpA-like" evidence="7">
    <location>
        <begin position="187"/>
        <end position="304"/>
    </location>
</feature>
<comment type="caution">
    <text evidence="8">The sequence shown here is derived from an EMBL/GenBank/DDBJ whole genome shotgun (WGS) entry which is preliminary data.</text>
</comment>
<dbReference type="Pfam" id="PF00691">
    <property type="entry name" value="OmpA"/>
    <property type="match status" value="1"/>
</dbReference>
<gene>
    <name evidence="8" type="ORF">ABXR19_07080</name>
</gene>
<dbReference type="InterPro" id="IPR036737">
    <property type="entry name" value="OmpA-like_sf"/>
</dbReference>
<dbReference type="Proteomes" id="UP001549691">
    <property type="component" value="Unassembled WGS sequence"/>
</dbReference>
<dbReference type="Pfam" id="PF14346">
    <property type="entry name" value="DUF4398"/>
    <property type="match status" value="1"/>
</dbReference>
<protein>
    <submittedName>
        <fullName evidence="8">OmpA family protein</fullName>
    </submittedName>
</protein>
<dbReference type="PRINTS" id="PR01023">
    <property type="entry name" value="NAFLGMOTY"/>
</dbReference>
<evidence type="ECO:0000259" key="7">
    <source>
        <dbReference type="PROSITE" id="PS51123"/>
    </source>
</evidence>
<evidence type="ECO:0000256" key="3">
    <source>
        <dbReference type="PROSITE-ProRule" id="PRU00473"/>
    </source>
</evidence>
<evidence type="ECO:0000313" key="9">
    <source>
        <dbReference type="Proteomes" id="UP001549691"/>
    </source>
</evidence>
<evidence type="ECO:0000256" key="5">
    <source>
        <dbReference type="SAM" id="MobiDB-lite"/>
    </source>
</evidence>
<dbReference type="CDD" id="cd07185">
    <property type="entry name" value="OmpA_C-like"/>
    <property type="match status" value="1"/>
</dbReference>
<dbReference type="EMBL" id="JBEWZI010000006">
    <property type="protein sequence ID" value="MET7013947.1"/>
    <property type="molecule type" value="Genomic_DNA"/>
</dbReference>
<accession>A0ABV2TLN5</accession>
<dbReference type="SUPFAM" id="SSF103088">
    <property type="entry name" value="OmpA-like"/>
    <property type="match status" value="1"/>
</dbReference>
<proteinExistence type="predicted"/>
<keyword evidence="9" id="KW-1185">Reference proteome</keyword>
<evidence type="ECO:0000256" key="1">
    <source>
        <dbReference type="ARBA" id="ARBA00004442"/>
    </source>
</evidence>
<dbReference type="InterPro" id="IPR050330">
    <property type="entry name" value="Bact_OuterMem_StrucFunc"/>
</dbReference>
<dbReference type="InterPro" id="IPR025511">
    <property type="entry name" value="DUF4398"/>
</dbReference>
<feature type="chain" id="PRO_5045256882" evidence="6">
    <location>
        <begin position="25"/>
        <end position="310"/>
    </location>
</feature>
<dbReference type="PRINTS" id="PR01021">
    <property type="entry name" value="OMPADOMAIN"/>
</dbReference>
<keyword evidence="6" id="KW-0732">Signal</keyword>
<dbReference type="PANTHER" id="PTHR30329">
    <property type="entry name" value="STATOR ELEMENT OF FLAGELLAR MOTOR COMPLEX"/>
    <property type="match status" value="1"/>
</dbReference>
<feature type="region of interest" description="Disordered" evidence="5">
    <location>
        <begin position="99"/>
        <end position="132"/>
    </location>
</feature>
<evidence type="ECO:0000256" key="4">
    <source>
        <dbReference type="SAM" id="Coils"/>
    </source>
</evidence>